<evidence type="ECO:0000313" key="2">
    <source>
        <dbReference type="Proteomes" id="UP001497700"/>
    </source>
</evidence>
<accession>A0ACB9YM92</accession>
<organism evidence="1 2">
    <name type="scientific">Hypoxylon rubiginosum</name>
    <dbReference type="NCBI Taxonomy" id="110542"/>
    <lineage>
        <taxon>Eukaryota</taxon>
        <taxon>Fungi</taxon>
        <taxon>Dikarya</taxon>
        <taxon>Ascomycota</taxon>
        <taxon>Pezizomycotina</taxon>
        <taxon>Sordariomycetes</taxon>
        <taxon>Xylariomycetidae</taxon>
        <taxon>Xylariales</taxon>
        <taxon>Hypoxylaceae</taxon>
        <taxon>Hypoxylon</taxon>
    </lineage>
</organism>
<dbReference type="EMBL" id="MU393586">
    <property type="protein sequence ID" value="KAI4860434.1"/>
    <property type="molecule type" value="Genomic_DNA"/>
</dbReference>
<proteinExistence type="predicted"/>
<sequence>MTSDELLVTSQKLTSTESFKPTNEPAPPNFEAVSGFELTTSGLEEGVFLKRNESAS</sequence>
<evidence type="ECO:0000313" key="1">
    <source>
        <dbReference type="EMBL" id="KAI4860434.1"/>
    </source>
</evidence>
<protein>
    <submittedName>
        <fullName evidence="1">Uncharacterized protein</fullName>
    </submittedName>
</protein>
<keyword evidence="2" id="KW-1185">Reference proteome</keyword>
<dbReference type="Proteomes" id="UP001497700">
    <property type="component" value="Unassembled WGS sequence"/>
</dbReference>
<reference evidence="1 2" key="1">
    <citation type="journal article" date="2022" name="New Phytol.">
        <title>Ecological generalism drives hyperdiversity of secondary metabolite gene clusters in xylarialean endophytes.</title>
        <authorList>
            <person name="Franco M.E.E."/>
            <person name="Wisecaver J.H."/>
            <person name="Arnold A.E."/>
            <person name="Ju Y.M."/>
            <person name="Slot J.C."/>
            <person name="Ahrendt S."/>
            <person name="Moore L.P."/>
            <person name="Eastman K.E."/>
            <person name="Scott K."/>
            <person name="Konkel Z."/>
            <person name="Mondo S.J."/>
            <person name="Kuo A."/>
            <person name="Hayes R.D."/>
            <person name="Haridas S."/>
            <person name="Andreopoulos B."/>
            <person name="Riley R."/>
            <person name="LaButti K."/>
            <person name="Pangilinan J."/>
            <person name="Lipzen A."/>
            <person name="Amirebrahimi M."/>
            <person name="Yan J."/>
            <person name="Adam C."/>
            <person name="Keymanesh K."/>
            <person name="Ng V."/>
            <person name="Louie K."/>
            <person name="Northen T."/>
            <person name="Drula E."/>
            <person name="Henrissat B."/>
            <person name="Hsieh H.M."/>
            <person name="Youens-Clark K."/>
            <person name="Lutzoni F."/>
            <person name="Miadlikowska J."/>
            <person name="Eastwood D.C."/>
            <person name="Hamelin R.C."/>
            <person name="Grigoriev I.V."/>
            <person name="U'Ren J.M."/>
        </authorList>
    </citation>
    <scope>NUCLEOTIDE SEQUENCE [LARGE SCALE GENOMIC DNA]</scope>
    <source>
        <strain evidence="1 2">CBS 119005</strain>
    </source>
</reference>
<comment type="caution">
    <text evidence="1">The sequence shown here is derived from an EMBL/GenBank/DDBJ whole genome shotgun (WGS) entry which is preliminary data.</text>
</comment>
<name>A0ACB9YM92_9PEZI</name>
<gene>
    <name evidence="1" type="ORF">F4820DRAFT_452906</name>
</gene>